<evidence type="ECO:0008006" key="10">
    <source>
        <dbReference type="Google" id="ProtNLM"/>
    </source>
</evidence>
<keyword evidence="4" id="KW-0862">Zinc</keyword>
<evidence type="ECO:0000256" key="1">
    <source>
        <dbReference type="ARBA" id="ARBA00022723"/>
    </source>
</evidence>
<keyword evidence="9" id="KW-1185">Reference proteome</keyword>
<evidence type="ECO:0000256" key="2">
    <source>
        <dbReference type="ARBA" id="ARBA00022737"/>
    </source>
</evidence>
<dbReference type="PROSITE" id="PS50089">
    <property type="entry name" value="ZF_RING_2"/>
    <property type="match status" value="1"/>
</dbReference>
<dbReference type="GO" id="GO:0070086">
    <property type="term" value="P:ubiquitin-dependent endocytosis"/>
    <property type="evidence" value="ECO:0007669"/>
    <property type="project" value="TreeGrafter"/>
</dbReference>
<dbReference type="InterPro" id="IPR006573">
    <property type="entry name" value="NHR_dom"/>
</dbReference>
<name>A0AAQ4NY78_GASAC</name>
<dbReference type="AlphaFoldDB" id="A0AAQ4NY78"/>
<dbReference type="Gene3D" id="2.60.120.920">
    <property type="match status" value="1"/>
</dbReference>
<dbReference type="InterPro" id="IPR037962">
    <property type="entry name" value="Neuralized"/>
</dbReference>
<dbReference type="GeneID" id="120831385"/>
<reference evidence="8" key="3">
    <citation type="submission" date="2025-09" db="UniProtKB">
        <authorList>
            <consortium name="Ensembl"/>
        </authorList>
    </citation>
    <scope>IDENTIFICATION</scope>
</reference>
<dbReference type="RefSeq" id="XP_040052743.1">
    <property type="nucleotide sequence ID" value="XM_040196809.1"/>
</dbReference>
<proteinExistence type="predicted"/>
<reference evidence="8" key="2">
    <citation type="submission" date="2025-08" db="UniProtKB">
        <authorList>
            <consortium name="Ensembl"/>
        </authorList>
    </citation>
    <scope>IDENTIFICATION</scope>
</reference>
<dbReference type="GO" id="GO:0005769">
    <property type="term" value="C:early endosome"/>
    <property type="evidence" value="ECO:0007669"/>
    <property type="project" value="TreeGrafter"/>
</dbReference>
<dbReference type="Gene3D" id="3.30.40.10">
    <property type="entry name" value="Zinc/RING finger domain, C3HC4 (zinc finger)"/>
    <property type="match status" value="1"/>
</dbReference>
<evidence type="ECO:0000256" key="5">
    <source>
        <dbReference type="PROSITE-ProRule" id="PRU00175"/>
    </source>
</evidence>
<evidence type="ECO:0000256" key="3">
    <source>
        <dbReference type="ARBA" id="ARBA00022771"/>
    </source>
</evidence>
<dbReference type="GO" id="GO:0061630">
    <property type="term" value="F:ubiquitin protein ligase activity"/>
    <property type="evidence" value="ECO:0007669"/>
    <property type="project" value="TreeGrafter"/>
</dbReference>
<keyword evidence="1" id="KW-0479">Metal-binding</keyword>
<dbReference type="SMART" id="SM00184">
    <property type="entry name" value="RING"/>
    <property type="match status" value="1"/>
</dbReference>
<feature type="domain" description="NHR" evidence="7">
    <location>
        <begin position="27"/>
        <end position="183"/>
    </location>
</feature>
<feature type="domain" description="RING-type" evidence="6">
    <location>
        <begin position="243"/>
        <end position="281"/>
    </location>
</feature>
<protein>
    <recommendedName>
        <fullName evidence="10">Neuralized E3 ubiquitin protein ligase 3</fullName>
    </recommendedName>
</protein>
<evidence type="ECO:0000259" key="7">
    <source>
        <dbReference type="PROSITE" id="PS51065"/>
    </source>
</evidence>
<dbReference type="Pfam" id="PF07177">
    <property type="entry name" value="Neuralized"/>
    <property type="match status" value="1"/>
</dbReference>
<organism evidence="8 9">
    <name type="scientific">Gasterosteus aculeatus aculeatus</name>
    <name type="common">three-spined stickleback</name>
    <dbReference type="NCBI Taxonomy" id="481459"/>
    <lineage>
        <taxon>Eukaryota</taxon>
        <taxon>Metazoa</taxon>
        <taxon>Chordata</taxon>
        <taxon>Craniata</taxon>
        <taxon>Vertebrata</taxon>
        <taxon>Euteleostomi</taxon>
        <taxon>Actinopterygii</taxon>
        <taxon>Neopterygii</taxon>
        <taxon>Teleostei</taxon>
        <taxon>Neoteleostei</taxon>
        <taxon>Acanthomorphata</taxon>
        <taxon>Eupercaria</taxon>
        <taxon>Perciformes</taxon>
        <taxon>Cottioidei</taxon>
        <taxon>Gasterosteales</taxon>
        <taxon>Gasterosteidae</taxon>
        <taxon>Gasterosteus</taxon>
    </lineage>
</organism>
<dbReference type="FunFam" id="2.60.120.920:FF:000005">
    <property type="entry name" value="Putative E3 ubiquitin-protein ligase NEURL1B"/>
    <property type="match status" value="1"/>
</dbReference>
<evidence type="ECO:0000313" key="9">
    <source>
        <dbReference type="Proteomes" id="UP000007635"/>
    </source>
</evidence>
<evidence type="ECO:0000256" key="4">
    <source>
        <dbReference type="ARBA" id="ARBA00022833"/>
    </source>
</evidence>
<dbReference type="PANTHER" id="PTHR12429:SF36">
    <property type="entry name" value="E3 UBIQUITIN-PROTEIN LIGASE NEURL3"/>
    <property type="match status" value="1"/>
</dbReference>
<dbReference type="Pfam" id="PF13920">
    <property type="entry name" value="zf-C3HC4_3"/>
    <property type="match status" value="1"/>
</dbReference>
<keyword evidence="2" id="KW-0677">Repeat</keyword>
<dbReference type="InterPro" id="IPR013083">
    <property type="entry name" value="Znf_RING/FYVE/PHD"/>
</dbReference>
<dbReference type="GO" id="GO:0008270">
    <property type="term" value="F:zinc ion binding"/>
    <property type="evidence" value="ECO:0007669"/>
    <property type="project" value="UniProtKB-KW"/>
</dbReference>
<evidence type="ECO:0000313" key="8">
    <source>
        <dbReference type="Ensembl" id="ENSGACP00000031669.1"/>
    </source>
</evidence>
<dbReference type="Ensembl" id="ENSGACT00000063180.1">
    <property type="protein sequence ID" value="ENSGACP00000031669.1"/>
    <property type="gene ID" value="ENSGACG00000024612.1"/>
</dbReference>
<evidence type="ECO:0000259" key="6">
    <source>
        <dbReference type="PROSITE" id="PS50089"/>
    </source>
</evidence>
<dbReference type="PANTHER" id="PTHR12429">
    <property type="entry name" value="NEURALIZED"/>
    <property type="match status" value="1"/>
</dbReference>
<dbReference type="InterPro" id="IPR001841">
    <property type="entry name" value="Znf_RING"/>
</dbReference>
<reference evidence="8 9" key="1">
    <citation type="journal article" date="2021" name="G3 (Bethesda)">
        <title>Improved contiguity of the threespine stickleback genome using long-read sequencing.</title>
        <authorList>
            <person name="Nath S."/>
            <person name="Shaw D.E."/>
            <person name="White M.A."/>
        </authorList>
    </citation>
    <scope>NUCLEOTIDE SEQUENCE [LARGE SCALE GENOMIC DNA]</scope>
    <source>
        <strain evidence="8 9">Lake Benthic</strain>
    </source>
</reference>
<dbReference type="PROSITE" id="PS51065">
    <property type="entry name" value="NHR"/>
    <property type="match status" value="1"/>
</dbReference>
<dbReference type="KEGG" id="gat:120831385"/>
<accession>A0AAQ4NY78</accession>
<keyword evidence="3 5" id="KW-0863">Zinc-finger</keyword>
<dbReference type="GeneTree" id="ENSGT00940000157079"/>
<dbReference type="SMART" id="SM00588">
    <property type="entry name" value="NEUZ"/>
    <property type="match status" value="1"/>
</dbReference>
<dbReference type="SUPFAM" id="SSF57850">
    <property type="entry name" value="RING/U-box"/>
    <property type="match status" value="1"/>
</dbReference>
<sequence>MVKERDNRTSVVGSERSHRCGRSCLGPLTFHPLAVGDKIRLSHEGRFAQRTADTFRNGLVFSGRPVKIQERIRLRIEKDLPNWEGAMRLGFTNVPPSDRSLPLPPLAIPNITNVQGNWAAALHQSYCQEGSELEFWLTKGGCVFMRSINFKQHKLLTGVDLSRPLWAMIDIYGQTCAISLLGSEKKQCFFTRRSCPAPGYLPSPEADSHNSLIPLSCLHGNSDGWISHLDIEVPAAKGSVTSCVVCMEKQPKITLSCGHQCLCDECALRVFHQFGTCPLCRHEISASLVQLLEAGNTKYKQPSDLKAENRQC</sequence>
<dbReference type="InterPro" id="IPR043136">
    <property type="entry name" value="B30.2/SPRY_sf"/>
</dbReference>
<dbReference type="Proteomes" id="UP000007635">
    <property type="component" value="Chromosome XIII"/>
</dbReference>